<dbReference type="Proteomes" id="UP000887580">
    <property type="component" value="Unplaced"/>
</dbReference>
<dbReference type="WBParaSite" id="PS1159_v2.g21793.t2">
    <property type="protein sequence ID" value="PS1159_v2.g21793.t2"/>
    <property type="gene ID" value="PS1159_v2.g21793"/>
</dbReference>
<organism evidence="1 2">
    <name type="scientific">Panagrolaimus sp. PS1159</name>
    <dbReference type="NCBI Taxonomy" id="55785"/>
    <lineage>
        <taxon>Eukaryota</taxon>
        <taxon>Metazoa</taxon>
        <taxon>Ecdysozoa</taxon>
        <taxon>Nematoda</taxon>
        <taxon>Chromadorea</taxon>
        <taxon>Rhabditida</taxon>
        <taxon>Tylenchina</taxon>
        <taxon>Panagrolaimomorpha</taxon>
        <taxon>Panagrolaimoidea</taxon>
        <taxon>Panagrolaimidae</taxon>
        <taxon>Panagrolaimus</taxon>
    </lineage>
</organism>
<sequence>MTTTTFSREMETDKELNHWLSLAVGGNLPDEDGHGSPLSNFGEPGNDHVDLFSTETTGISLDPIMFTPPDSPTHNESKEDKRSIEPLNLASKSGTSKSNVTSFSNNKSLIFMPKPKSDSANNKVPIYKQKKSVFSSASITLEKALNKVVKSKKADEYSFTDDEEEEPLSKSAGFDFFSDDKKADEYSFTDDEEEEPLSKSVGFDFFSDDSRTATGDNDIEPKSQEPAEVTVSKKKSVAESKVLSQMEETKEEIKPEKNNIAEIIRKRKENLKKLSHVFLYSESLEGDDVITPNANFSSDIHEAQNEKVNISDSAQSPEALESANEDEENDSPPILTAPYCEPSSSNGIPILRIKTEIPDLINSPSQKVIDDEIIVKSESREPERTLPKLVIKLRRESVTSPLPKKRKKKHKKKKDDTD</sequence>
<evidence type="ECO:0000313" key="2">
    <source>
        <dbReference type="WBParaSite" id="PS1159_v2.g21793.t2"/>
    </source>
</evidence>
<evidence type="ECO:0000313" key="1">
    <source>
        <dbReference type="Proteomes" id="UP000887580"/>
    </source>
</evidence>
<reference evidence="2" key="1">
    <citation type="submission" date="2022-11" db="UniProtKB">
        <authorList>
            <consortium name="WormBaseParasite"/>
        </authorList>
    </citation>
    <scope>IDENTIFICATION</scope>
</reference>
<name>A0AC35FXA7_9BILA</name>
<accession>A0AC35FXA7</accession>
<proteinExistence type="predicted"/>
<protein>
    <submittedName>
        <fullName evidence="2">Uncharacterized protein</fullName>
    </submittedName>
</protein>